<dbReference type="RefSeq" id="WP_006952056.1">
    <property type="nucleotide sequence ID" value="NZ_CAVK010000055.1"/>
</dbReference>
<evidence type="ECO:0000313" key="2">
    <source>
        <dbReference type="Proteomes" id="UP000013201"/>
    </source>
</evidence>
<dbReference type="AlphaFoldDB" id="N1MMA9"/>
<protein>
    <submittedName>
        <fullName evidence="1">Uncharacterized protein</fullName>
    </submittedName>
</protein>
<dbReference type="EMBL" id="CAVK010000055">
    <property type="protein sequence ID" value="CCW16722.1"/>
    <property type="molecule type" value="Genomic_DNA"/>
</dbReference>
<keyword evidence="2" id="KW-1185">Reference proteome</keyword>
<accession>N1MMA9</accession>
<dbReference type="Proteomes" id="UP000013201">
    <property type="component" value="Unassembled WGS sequence"/>
</dbReference>
<proteinExistence type="predicted"/>
<organism evidence="1 2">
    <name type="scientific">Sphingobium indicum BiD32</name>
    <dbReference type="NCBI Taxonomy" id="1301087"/>
    <lineage>
        <taxon>Bacteria</taxon>
        <taxon>Pseudomonadati</taxon>
        <taxon>Pseudomonadota</taxon>
        <taxon>Alphaproteobacteria</taxon>
        <taxon>Sphingomonadales</taxon>
        <taxon>Sphingomonadaceae</taxon>
        <taxon>Sphingobium</taxon>
    </lineage>
</organism>
<sequence>MTFQSGALEGGSISILSIILVSIRRWREARDTGLSVQPHLFVSLAQEGCGMLAPVIDSLMHFYEMALRRPVCVGCDGTMSQDEDLLLDLLNGTKQSRDWFRSIGIMGHAFDTALLSTRIMIGKAFALPAEI</sequence>
<reference evidence="2" key="2">
    <citation type="submission" date="2013-04" db="EMBL/GenBank/DDBJ databases">
        <title>Bisphenol A degrading Sphingobium sp. strain BiD32.</title>
        <authorList>
            <person name="Nielsen J.L."/>
            <person name="Zhou N.A."/>
            <person name="Kjeldal H."/>
        </authorList>
    </citation>
    <scope>NUCLEOTIDE SEQUENCE [LARGE SCALE GENOMIC DNA]</scope>
    <source>
        <strain evidence="2">BiD32</strain>
    </source>
</reference>
<evidence type="ECO:0000313" key="1">
    <source>
        <dbReference type="EMBL" id="CCW16722.1"/>
    </source>
</evidence>
<gene>
    <name evidence="1" type="ORF">EBBID32_10600</name>
</gene>
<name>N1MMA9_9SPHN</name>
<comment type="caution">
    <text evidence="1">The sequence shown here is derived from an EMBL/GenBank/DDBJ whole genome shotgun (WGS) entry which is preliminary data.</text>
</comment>
<reference evidence="1 2" key="1">
    <citation type="submission" date="2013-03" db="EMBL/GenBank/DDBJ databases">
        <authorList>
            <person name="Le V."/>
        </authorList>
    </citation>
    <scope>NUCLEOTIDE SEQUENCE [LARGE SCALE GENOMIC DNA]</scope>
    <source>
        <strain evidence="1 2">BiD32</strain>
    </source>
</reference>